<evidence type="ECO:0000256" key="1">
    <source>
        <dbReference type="ARBA" id="ARBA00004123"/>
    </source>
</evidence>
<keyword evidence="3" id="KW-0238">DNA-binding</keyword>
<comment type="subcellular location">
    <subcellularLocation>
        <location evidence="1">Nucleus</location>
    </subcellularLocation>
</comment>
<evidence type="ECO:0000256" key="4">
    <source>
        <dbReference type="ARBA" id="ARBA00023163"/>
    </source>
</evidence>
<gene>
    <name evidence="7" type="ORF">TCM_006218</name>
</gene>
<dbReference type="PANTHER" id="PTHR31391">
    <property type="entry name" value="B3 DOMAIN-CONTAINING PROTEIN OS11G0197600-RELATED"/>
    <property type="match status" value="1"/>
</dbReference>
<dbReference type="Gramene" id="EOX97117">
    <property type="protein sequence ID" value="EOX97117"/>
    <property type="gene ID" value="TCM_006218"/>
</dbReference>
<dbReference type="Proteomes" id="UP000026915">
    <property type="component" value="Chromosome 2"/>
</dbReference>
<reference evidence="7 8" key="1">
    <citation type="journal article" date="2013" name="Genome Biol.">
        <title>The genome sequence of the most widely cultivated cacao type and its use to identify candidate genes regulating pod color.</title>
        <authorList>
            <person name="Motamayor J.C."/>
            <person name="Mockaitis K."/>
            <person name="Schmutz J."/>
            <person name="Haiminen N."/>
            <person name="Iii D.L."/>
            <person name="Cornejo O."/>
            <person name="Findley S.D."/>
            <person name="Zheng P."/>
            <person name="Utro F."/>
            <person name="Royaert S."/>
            <person name="Saski C."/>
            <person name="Jenkins J."/>
            <person name="Podicheti R."/>
            <person name="Zhao M."/>
            <person name="Scheffler B.E."/>
            <person name="Stack J.C."/>
            <person name="Feltus F.A."/>
            <person name="Mustiga G.M."/>
            <person name="Amores F."/>
            <person name="Phillips W."/>
            <person name="Marelli J.P."/>
            <person name="May G.D."/>
            <person name="Shapiro H."/>
            <person name="Ma J."/>
            <person name="Bustamante C.D."/>
            <person name="Schnell R.J."/>
            <person name="Main D."/>
            <person name="Gilbert D."/>
            <person name="Parida L."/>
            <person name="Kuhn D.N."/>
        </authorList>
    </citation>
    <scope>NUCLEOTIDE SEQUENCE [LARGE SCALE GENOMIC DNA]</scope>
    <source>
        <strain evidence="8">cv. Matina 1-6</strain>
    </source>
</reference>
<keyword evidence="8" id="KW-1185">Reference proteome</keyword>
<dbReference type="AlphaFoldDB" id="A0A061DXI6"/>
<keyword evidence="2" id="KW-0805">Transcription regulation</keyword>
<dbReference type="GO" id="GO:0005634">
    <property type="term" value="C:nucleus"/>
    <property type="evidence" value="ECO:0007669"/>
    <property type="project" value="UniProtKB-SubCell"/>
</dbReference>
<dbReference type="SMART" id="SM01019">
    <property type="entry name" value="B3"/>
    <property type="match status" value="1"/>
</dbReference>
<proteinExistence type="predicted"/>
<keyword evidence="5" id="KW-0539">Nucleus</keyword>
<dbReference type="CDD" id="cd10017">
    <property type="entry name" value="B3_DNA"/>
    <property type="match status" value="1"/>
</dbReference>
<evidence type="ECO:0000259" key="6">
    <source>
        <dbReference type="PROSITE" id="PS50863"/>
    </source>
</evidence>
<evidence type="ECO:0000313" key="8">
    <source>
        <dbReference type="Proteomes" id="UP000026915"/>
    </source>
</evidence>
<dbReference type="InterPro" id="IPR015300">
    <property type="entry name" value="DNA-bd_pseudobarrel_sf"/>
</dbReference>
<dbReference type="InterPro" id="IPR003340">
    <property type="entry name" value="B3_DNA-bd"/>
</dbReference>
<name>A0A061DXI6_THECC</name>
<dbReference type="SUPFAM" id="SSF101936">
    <property type="entry name" value="DNA-binding pseudobarrel domain"/>
    <property type="match status" value="1"/>
</dbReference>
<organism evidence="7 8">
    <name type="scientific">Theobroma cacao</name>
    <name type="common">Cacao</name>
    <name type="synonym">Cocoa</name>
    <dbReference type="NCBI Taxonomy" id="3641"/>
    <lineage>
        <taxon>Eukaryota</taxon>
        <taxon>Viridiplantae</taxon>
        <taxon>Streptophyta</taxon>
        <taxon>Embryophyta</taxon>
        <taxon>Tracheophyta</taxon>
        <taxon>Spermatophyta</taxon>
        <taxon>Magnoliopsida</taxon>
        <taxon>eudicotyledons</taxon>
        <taxon>Gunneridae</taxon>
        <taxon>Pentapetalae</taxon>
        <taxon>rosids</taxon>
        <taxon>malvids</taxon>
        <taxon>Malvales</taxon>
        <taxon>Malvaceae</taxon>
        <taxon>Byttnerioideae</taxon>
        <taxon>Theobroma</taxon>
    </lineage>
</organism>
<dbReference type="PANTHER" id="PTHR31391:SF155">
    <property type="entry name" value="B3 DOMAIN-CONTAINING PROTEIN OS11G0197600"/>
    <property type="match status" value="1"/>
</dbReference>
<accession>A0A061DXI6</accession>
<evidence type="ECO:0000256" key="3">
    <source>
        <dbReference type="ARBA" id="ARBA00023125"/>
    </source>
</evidence>
<evidence type="ECO:0000313" key="7">
    <source>
        <dbReference type="EMBL" id="EOX97117.1"/>
    </source>
</evidence>
<dbReference type="EMBL" id="CM001880">
    <property type="protein sequence ID" value="EOX97117.1"/>
    <property type="molecule type" value="Genomic_DNA"/>
</dbReference>
<keyword evidence="4" id="KW-0804">Transcription</keyword>
<dbReference type="PROSITE" id="PS50863">
    <property type="entry name" value="B3"/>
    <property type="match status" value="1"/>
</dbReference>
<dbReference type="InParanoid" id="A0A061DXI6"/>
<dbReference type="GO" id="GO:0003677">
    <property type="term" value="F:DNA binding"/>
    <property type="evidence" value="ECO:0007669"/>
    <property type="project" value="UniProtKB-KW"/>
</dbReference>
<dbReference type="HOGENOM" id="CLU_913400_0_0_1"/>
<feature type="domain" description="TF-B3" evidence="6">
    <location>
        <begin position="6"/>
        <end position="106"/>
    </location>
</feature>
<dbReference type="Gene3D" id="2.40.330.10">
    <property type="entry name" value="DNA-binding pseudobarrel domain"/>
    <property type="match status" value="1"/>
</dbReference>
<evidence type="ECO:0000256" key="5">
    <source>
        <dbReference type="ARBA" id="ARBA00023242"/>
    </source>
</evidence>
<evidence type="ECO:0000256" key="2">
    <source>
        <dbReference type="ARBA" id="ARBA00023015"/>
    </source>
</evidence>
<dbReference type="InterPro" id="IPR044837">
    <property type="entry name" value="REM16-like"/>
</dbReference>
<protein>
    <recommendedName>
        <fullName evidence="6">TF-B3 domain-containing protein</fullName>
    </recommendedName>
</protein>
<sequence>MPQAKKMFSKSLTDTDINKRLAIPAKILPSLPDFNGSHAVTIHLMYGTRTWPIICSVRKIGYKKPVFSGGWRKFVICNDFHVGEVLTMYKVQDEEGSFHYKVEVEKLATPSVALSARSFSLNPEVDETTGTSHTKISNFQHDQEQLPKADAPVIQEGATMELADAAANAPVPFVDHVIPKPPGMIFGTAVSDEVTSKARFKPEHETEMKLFGITMRIDMGEPQLIKAPFDPNESESTGRLNLDLVLGQPNLTKEERDIKAPFDLNESESTGRLNLDLVLGQPNLTKEERDIKAPFDLDGGGSLAVFGTSQATEEAYSESTGRLNLDLVMGQPNLYNGAVNLDFGAAPCRYSKHRICSLKTIVGIYKIEES</sequence>